<gene>
    <name evidence="1" type="ORF">M231_02342</name>
</gene>
<comment type="caution">
    <text evidence="1">The sequence shown here is derived from an EMBL/GenBank/DDBJ whole genome shotgun (WGS) entry which is preliminary data.</text>
</comment>
<reference evidence="1 2" key="1">
    <citation type="submission" date="2016-06" db="EMBL/GenBank/DDBJ databases">
        <title>Evolution of pathogenesis and genome organization in the Tremellales.</title>
        <authorList>
            <person name="Cuomo C."/>
            <person name="Litvintseva A."/>
            <person name="Heitman J."/>
            <person name="Chen Y."/>
            <person name="Sun S."/>
            <person name="Springer D."/>
            <person name="Dromer F."/>
            <person name="Young S."/>
            <person name="Zeng Q."/>
            <person name="Chapman S."/>
            <person name="Gujja S."/>
            <person name="Saif S."/>
            <person name="Birren B."/>
        </authorList>
    </citation>
    <scope>NUCLEOTIDE SEQUENCE [LARGE SCALE GENOMIC DNA]</scope>
    <source>
        <strain evidence="1 2">ATCC 28783</strain>
    </source>
</reference>
<proteinExistence type="predicted"/>
<organism evidence="1 2">
    <name type="scientific">Tremella mesenterica</name>
    <name type="common">Jelly fungus</name>
    <dbReference type="NCBI Taxonomy" id="5217"/>
    <lineage>
        <taxon>Eukaryota</taxon>
        <taxon>Fungi</taxon>
        <taxon>Dikarya</taxon>
        <taxon>Basidiomycota</taxon>
        <taxon>Agaricomycotina</taxon>
        <taxon>Tremellomycetes</taxon>
        <taxon>Tremellales</taxon>
        <taxon>Tremellaceae</taxon>
        <taxon>Tremella</taxon>
    </lineage>
</organism>
<sequence>MAAFEKFNEHKDYIRFRIDSHVLSELRLLDATEELTLALAKLVASKDPSEQFTLGSLSPDGVFELNPQPNTTSTEFEEARQKWQNRWCEKLEVLRHEQEITLQTMSRDIMRMQRSAQENEPPDYVFPLGLGVSIGSQRRSRADAKFLSTFRSGLTEQIQPLREDILSQLSPELAKQYRRSEGTLKSSALTNNWLISDPEPEGYNL</sequence>
<evidence type="ECO:0000313" key="2">
    <source>
        <dbReference type="Proteomes" id="UP000289152"/>
    </source>
</evidence>
<dbReference type="VEuPathDB" id="FungiDB:TREMEDRAFT_64494"/>
<dbReference type="EMBL" id="SDIL01000019">
    <property type="protein sequence ID" value="RXK40359.1"/>
    <property type="molecule type" value="Genomic_DNA"/>
</dbReference>
<evidence type="ECO:0000313" key="1">
    <source>
        <dbReference type="EMBL" id="RXK40359.1"/>
    </source>
</evidence>
<accession>A0A4Q1BQY5</accession>
<dbReference type="AlphaFoldDB" id="A0A4Q1BQY5"/>
<name>A0A4Q1BQY5_TREME</name>
<dbReference type="Proteomes" id="UP000289152">
    <property type="component" value="Unassembled WGS sequence"/>
</dbReference>
<dbReference type="InParanoid" id="A0A4Q1BQY5"/>
<protein>
    <submittedName>
        <fullName evidence="1">Uncharacterized protein</fullName>
    </submittedName>
</protein>
<keyword evidence="2" id="KW-1185">Reference proteome</keyword>